<dbReference type="RefSeq" id="XP_001509785.2">
    <property type="nucleotide sequence ID" value="XM_001509735.5"/>
</dbReference>
<organism evidence="4 5">
    <name type="scientific">Ornithorhynchus anatinus</name>
    <name type="common">Duckbill platypus</name>
    <dbReference type="NCBI Taxonomy" id="9258"/>
    <lineage>
        <taxon>Eukaryota</taxon>
        <taxon>Metazoa</taxon>
        <taxon>Chordata</taxon>
        <taxon>Craniata</taxon>
        <taxon>Vertebrata</taxon>
        <taxon>Euteleostomi</taxon>
        <taxon>Mammalia</taxon>
        <taxon>Monotremata</taxon>
        <taxon>Ornithorhynchidae</taxon>
        <taxon>Ornithorhynchus</taxon>
    </lineage>
</organism>
<dbReference type="GO" id="GO:0016491">
    <property type="term" value="F:oxidoreductase activity"/>
    <property type="evidence" value="ECO:0007669"/>
    <property type="project" value="UniProtKB-KW"/>
</dbReference>
<keyword evidence="5" id="KW-1185">Reference proteome</keyword>
<evidence type="ECO:0008006" key="6">
    <source>
        <dbReference type="Google" id="ProtNLM"/>
    </source>
</evidence>
<evidence type="ECO:0000256" key="2">
    <source>
        <dbReference type="ARBA" id="ARBA00023002"/>
    </source>
</evidence>
<reference evidence="4 5" key="1">
    <citation type="journal article" date="2008" name="Nature">
        <title>Genome analysis of the platypus reveals unique signatures of evolution.</title>
        <authorList>
            <person name="Warren W.C."/>
            <person name="Hillier L.W."/>
            <person name="Marshall Graves J.A."/>
            <person name="Birney E."/>
            <person name="Ponting C.P."/>
            <person name="Grutzner F."/>
            <person name="Belov K."/>
            <person name="Miller W."/>
            <person name="Clarke L."/>
            <person name="Chinwalla A.T."/>
            <person name="Yang S.P."/>
            <person name="Heger A."/>
            <person name="Locke D.P."/>
            <person name="Miethke P."/>
            <person name="Waters P.D."/>
            <person name="Veyrunes F."/>
            <person name="Fulton L."/>
            <person name="Fulton B."/>
            <person name="Graves T."/>
            <person name="Wallis J."/>
            <person name="Puente X.S."/>
            <person name="Lopez-Otin C."/>
            <person name="Ordonez G.R."/>
            <person name="Eichler E.E."/>
            <person name="Chen L."/>
            <person name="Cheng Z."/>
            <person name="Deakin J.E."/>
            <person name="Alsop A."/>
            <person name="Thompson K."/>
            <person name="Kirby P."/>
            <person name="Papenfuss A.T."/>
            <person name="Wakefield M.J."/>
            <person name="Olender T."/>
            <person name="Lancet D."/>
            <person name="Huttley G.A."/>
            <person name="Smit A.F."/>
            <person name="Pask A."/>
            <person name="Temple-Smith P."/>
            <person name="Batzer M.A."/>
            <person name="Walker J.A."/>
            <person name="Konkel M.K."/>
            <person name="Harris R.S."/>
            <person name="Whittington C.M."/>
            <person name="Wong E.S."/>
            <person name="Gemmell N.J."/>
            <person name="Buschiazzo E."/>
            <person name="Vargas Jentzsch I.M."/>
            <person name="Merkel A."/>
            <person name="Schmitz J."/>
            <person name="Zemann A."/>
            <person name="Churakov G."/>
            <person name="Kriegs J.O."/>
            <person name="Brosius J."/>
            <person name="Murchison E.P."/>
            <person name="Sachidanandam R."/>
            <person name="Smith C."/>
            <person name="Hannon G.J."/>
            <person name="Tsend-Ayush E."/>
            <person name="McMillan D."/>
            <person name="Attenborough R."/>
            <person name="Rens W."/>
            <person name="Ferguson-Smith M."/>
            <person name="Lefevre C.M."/>
            <person name="Sharp J.A."/>
            <person name="Nicholas K.R."/>
            <person name="Ray D.A."/>
            <person name="Kube M."/>
            <person name="Reinhardt R."/>
            <person name="Pringle T.H."/>
            <person name="Taylor J."/>
            <person name="Jones R.C."/>
            <person name="Nixon B."/>
            <person name="Dacheux J.L."/>
            <person name="Niwa H."/>
            <person name="Sekita Y."/>
            <person name="Huang X."/>
            <person name="Stark A."/>
            <person name="Kheradpour P."/>
            <person name="Kellis M."/>
            <person name="Flicek P."/>
            <person name="Chen Y."/>
            <person name="Webber C."/>
            <person name="Hardison R."/>
            <person name="Nelson J."/>
            <person name="Hallsworth-Pepin K."/>
            <person name="Delehaunty K."/>
            <person name="Markovic C."/>
            <person name="Minx P."/>
            <person name="Feng Y."/>
            <person name="Kremitzki C."/>
            <person name="Mitreva M."/>
            <person name="Glasscock J."/>
            <person name="Wylie T."/>
            <person name="Wohldmann P."/>
            <person name="Thiru P."/>
            <person name="Nhan M.N."/>
            <person name="Pohl C.S."/>
            <person name="Smith S.M."/>
            <person name="Hou S."/>
            <person name="Nefedov M."/>
            <person name="de Jong P.J."/>
            <person name="Renfree M.B."/>
            <person name="Mardis E.R."/>
            <person name="Wilson R.K."/>
        </authorList>
    </citation>
    <scope>NUCLEOTIDE SEQUENCE [LARGE SCALE GENOMIC DNA]</scope>
    <source>
        <strain evidence="4 5">Glennie</strain>
    </source>
</reference>
<dbReference type="OMA" id="CNIAIPS"/>
<dbReference type="Pfam" id="PF00106">
    <property type="entry name" value="adh_short"/>
    <property type="match status" value="1"/>
</dbReference>
<reference evidence="4" key="3">
    <citation type="submission" date="2025-09" db="UniProtKB">
        <authorList>
            <consortium name="Ensembl"/>
        </authorList>
    </citation>
    <scope>IDENTIFICATION</scope>
    <source>
        <strain evidence="4">Glennie</strain>
    </source>
</reference>
<dbReference type="GeneID" id="100078778"/>
<dbReference type="PRINTS" id="PR00080">
    <property type="entry name" value="SDRFAMILY"/>
</dbReference>
<dbReference type="InterPro" id="IPR036291">
    <property type="entry name" value="NAD(P)-bd_dom_sf"/>
</dbReference>
<sequence>MEPWRALRPVGREAGPRLLLALFGLWFYFWRGRIVLWTVRSLLRQLRFQRSSPWHPRTCPTVLTGMTAVVTGANSGLGKQVALELVRRGARVVLACRDLTRGQEALDDIRAATGCGPQRLLLREVDLSSLASVRAFAARLLAELPEIHLLVNNAGIPGLPARTPDGLNVTLATNYLGPFLLTNLLLKGLQRAGSARIVNVASFRHKFGFVDEEHLSRGGVQLTTSQSYDCSKLLLVAFTAELGRHLQGTGVTANSVDPGVVVTNITKNLSRTWRLSFQLLRPLFKSPAQGARSILYCCLAQEVEGVTGKYFANDCTLQLPAAPACDPALARSIWSISCRLTGLGPTPS</sequence>
<evidence type="ECO:0000313" key="4">
    <source>
        <dbReference type="Ensembl" id="ENSOANP00000017072.2"/>
    </source>
</evidence>
<dbReference type="PRINTS" id="PR00081">
    <property type="entry name" value="GDHRDH"/>
</dbReference>
<name>F6Y1X4_ORNAN</name>
<dbReference type="Gene3D" id="3.40.50.720">
    <property type="entry name" value="NAD(P)-binding Rossmann-like Domain"/>
    <property type="match status" value="1"/>
</dbReference>
<dbReference type="HOGENOM" id="CLU_010194_44_5_1"/>
<dbReference type="GeneTree" id="ENSGT00940000163763"/>
<dbReference type="SUPFAM" id="SSF51735">
    <property type="entry name" value="NAD(P)-binding Rossmann-fold domains"/>
    <property type="match status" value="1"/>
</dbReference>
<dbReference type="Ensembl" id="ENSOANT00000017075.2">
    <property type="protein sequence ID" value="ENSOANP00000017072.2"/>
    <property type="gene ID" value="ENSOANG00000010769.2"/>
</dbReference>
<comment type="similarity">
    <text evidence="1 3">Belongs to the short-chain dehydrogenases/reductases (SDR) family.</text>
</comment>
<proteinExistence type="inferred from homology"/>
<dbReference type="Bgee" id="ENSOANG00000010769">
    <property type="expression patterns" value="Expressed in liver and 6 other cell types or tissues"/>
</dbReference>
<evidence type="ECO:0000313" key="5">
    <source>
        <dbReference type="Proteomes" id="UP000002279"/>
    </source>
</evidence>
<dbReference type="AlphaFoldDB" id="F6Y1X4"/>
<dbReference type="PANTHER" id="PTHR43157:SF30">
    <property type="entry name" value="RETINOL DEHYDROGENASE 11-LIKE"/>
    <property type="match status" value="1"/>
</dbReference>
<dbReference type="InterPro" id="IPR002347">
    <property type="entry name" value="SDR_fam"/>
</dbReference>
<evidence type="ECO:0000256" key="3">
    <source>
        <dbReference type="RuleBase" id="RU000363"/>
    </source>
</evidence>
<protein>
    <recommendedName>
        <fullName evidence="6">Retinol dehydrogenase 12</fullName>
    </recommendedName>
</protein>
<gene>
    <name evidence="4" type="primary">LOC100078778</name>
</gene>
<dbReference type="InParanoid" id="F6Y1X4"/>
<evidence type="ECO:0000256" key="1">
    <source>
        <dbReference type="ARBA" id="ARBA00006484"/>
    </source>
</evidence>
<keyword evidence="2" id="KW-0560">Oxidoreductase</keyword>
<dbReference type="KEGG" id="oaa:100078778"/>
<dbReference type="PANTHER" id="PTHR43157">
    <property type="entry name" value="PHOSPHATIDYLINOSITOL-GLYCAN BIOSYNTHESIS CLASS F PROTEIN-RELATED"/>
    <property type="match status" value="1"/>
</dbReference>
<dbReference type="Proteomes" id="UP000002279">
    <property type="component" value="Chromosome 4"/>
</dbReference>
<reference evidence="4" key="2">
    <citation type="submission" date="2025-08" db="UniProtKB">
        <authorList>
            <consortium name="Ensembl"/>
        </authorList>
    </citation>
    <scope>IDENTIFICATION</scope>
    <source>
        <strain evidence="4">Glennie</strain>
    </source>
</reference>
<accession>F6Y1X4</accession>